<evidence type="ECO:0000313" key="13">
    <source>
        <dbReference type="EMBL" id="BBO23327.1"/>
    </source>
</evidence>
<feature type="domain" description="Thymidylate kinase-like" evidence="12">
    <location>
        <begin position="5"/>
        <end position="186"/>
    </location>
</feature>
<name>A0A809S3Y0_9BACT</name>
<dbReference type="SUPFAM" id="SSF52540">
    <property type="entry name" value="P-loop containing nucleoside triphosphate hydrolases"/>
    <property type="match status" value="1"/>
</dbReference>
<dbReference type="FunFam" id="3.40.50.300:FF:000225">
    <property type="entry name" value="Thymidylate kinase"/>
    <property type="match status" value="1"/>
</dbReference>
<keyword evidence="6 11" id="KW-0547">Nucleotide-binding</keyword>
<dbReference type="EMBL" id="AP021858">
    <property type="protein sequence ID" value="BBO23327.1"/>
    <property type="molecule type" value="Genomic_DNA"/>
</dbReference>
<dbReference type="CDD" id="cd01672">
    <property type="entry name" value="TMPK"/>
    <property type="match status" value="1"/>
</dbReference>
<dbReference type="GO" id="GO:0006227">
    <property type="term" value="P:dUDP biosynthetic process"/>
    <property type="evidence" value="ECO:0007669"/>
    <property type="project" value="TreeGrafter"/>
</dbReference>
<dbReference type="InterPro" id="IPR018095">
    <property type="entry name" value="Thymidylate_kin_CS"/>
</dbReference>
<evidence type="ECO:0000313" key="14">
    <source>
        <dbReference type="Proteomes" id="UP000662873"/>
    </source>
</evidence>
<dbReference type="GO" id="GO:0004798">
    <property type="term" value="F:dTMP kinase activity"/>
    <property type="evidence" value="ECO:0007669"/>
    <property type="project" value="UniProtKB-UniRule"/>
</dbReference>
<keyword evidence="4 11" id="KW-0808">Transferase</keyword>
<comment type="function">
    <text evidence="10 11">Phosphorylation of dTMP to form dTDP in both de novo and salvage pathways of dTTP synthesis.</text>
</comment>
<gene>
    <name evidence="11" type="primary">tmk</name>
    <name evidence="13" type="ORF">NPRO_09220</name>
</gene>
<dbReference type="GO" id="GO:0005829">
    <property type="term" value="C:cytosol"/>
    <property type="evidence" value="ECO:0007669"/>
    <property type="project" value="TreeGrafter"/>
</dbReference>
<evidence type="ECO:0000256" key="9">
    <source>
        <dbReference type="ARBA" id="ARBA00048743"/>
    </source>
</evidence>
<dbReference type="GO" id="GO:0005524">
    <property type="term" value="F:ATP binding"/>
    <property type="evidence" value="ECO:0007669"/>
    <property type="project" value="UniProtKB-UniRule"/>
</dbReference>
<evidence type="ECO:0000256" key="11">
    <source>
        <dbReference type="HAMAP-Rule" id="MF_00165"/>
    </source>
</evidence>
<keyword evidence="7 11" id="KW-0418">Kinase</keyword>
<evidence type="ECO:0000256" key="10">
    <source>
        <dbReference type="ARBA" id="ARBA00057735"/>
    </source>
</evidence>
<dbReference type="PROSITE" id="PS01331">
    <property type="entry name" value="THYMIDYLATE_KINASE"/>
    <property type="match status" value="1"/>
</dbReference>
<organism evidence="13 14">
    <name type="scientific">Candidatus Nitrosymbiomonas proteolyticus</name>
    <dbReference type="NCBI Taxonomy" id="2608984"/>
    <lineage>
        <taxon>Bacteria</taxon>
        <taxon>Bacillati</taxon>
        <taxon>Armatimonadota</taxon>
        <taxon>Armatimonadota incertae sedis</taxon>
        <taxon>Candidatus Nitrosymbiomonas</taxon>
    </lineage>
</organism>
<dbReference type="HAMAP" id="MF_00165">
    <property type="entry name" value="Thymidylate_kinase"/>
    <property type="match status" value="1"/>
</dbReference>
<keyword evidence="5 11" id="KW-0545">Nucleotide biosynthesis</keyword>
<dbReference type="KEGG" id="npy:NPRO_09220"/>
<comment type="similarity">
    <text evidence="1 11">Belongs to the thymidylate kinase family.</text>
</comment>
<evidence type="ECO:0000256" key="6">
    <source>
        <dbReference type="ARBA" id="ARBA00022741"/>
    </source>
</evidence>
<dbReference type="InterPro" id="IPR039430">
    <property type="entry name" value="Thymidylate_kin-like_dom"/>
</dbReference>
<evidence type="ECO:0000259" key="12">
    <source>
        <dbReference type="Pfam" id="PF02223"/>
    </source>
</evidence>
<dbReference type="GO" id="GO:0006233">
    <property type="term" value="P:dTDP biosynthetic process"/>
    <property type="evidence" value="ECO:0007669"/>
    <property type="project" value="InterPro"/>
</dbReference>
<evidence type="ECO:0000256" key="2">
    <source>
        <dbReference type="ARBA" id="ARBA00012980"/>
    </source>
</evidence>
<comment type="catalytic activity">
    <reaction evidence="9 11">
        <text>dTMP + ATP = dTDP + ADP</text>
        <dbReference type="Rhea" id="RHEA:13517"/>
        <dbReference type="ChEBI" id="CHEBI:30616"/>
        <dbReference type="ChEBI" id="CHEBI:58369"/>
        <dbReference type="ChEBI" id="CHEBI:63528"/>
        <dbReference type="ChEBI" id="CHEBI:456216"/>
        <dbReference type="EC" id="2.7.4.9"/>
    </reaction>
</comment>
<sequence length="199" mass="21684">MFITFEGGDGAGKSTAVQSVATALASNGIRAIVTRQPGDGPLGPSIRQLLLHREMPALCELFLFLADRNQHVERIVRPALERGDVVLCDRYGDSTVAYQGYARGLDVALLKELNGLATGGLCPDLTLLLDLQPEVGLGRLESKDRLDKEALDFHRRIREGFLALAAEDPGRWRVIDASRPASEVSAECVEAVMSRIECR</sequence>
<dbReference type="Proteomes" id="UP000662873">
    <property type="component" value="Chromosome"/>
</dbReference>
<accession>A0A809S3Y0</accession>
<dbReference type="PANTHER" id="PTHR10344:SF4">
    <property type="entry name" value="UMP-CMP KINASE 2, MITOCHONDRIAL"/>
    <property type="match status" value="1"/>
</dbReference>
<evidence type="ECO:0000256" key="1">
    <source>
        <dbReference type="ARBA" id="ARBA00009776"/>
    </source>
</evidence>
<evidence type="ECO:0000256" key="4">
    <source>
        <dbReference type="ARBA" id="ARBA00022679"/>
    </source>
</evidence>
<dbReference type="EC" id="2.7.4.9" evidence="2 11"/>
<dbReference type="NCBIfam" id="TIGR00041">
    <property type="entry name" value="DTMP_kinase"/>
    <property type="match status" value="1"/>
</dbReference>
<dbReference type="Pfam" id="PF02223">
    <property type="entry name" value="Thymidylate_kin"/>
    <property type="match status" value="1"/>
</dbReference>
<feature type="binding site" evidence="11">
    <location>
        <begin position="7"/>
        <end position="14"/>
    </location>
    <ligand>
        <name>ATP</name>
        <dbReference type="ChEBI" id="CHEBI:30616"/>
    </ligand>
</feature>
<dbReference type="InterPro" id="IPR027417">
    <property type="entry name" value="P-loop_NTPase"/>
</dbReference>
<dbReference type="AlphaFoldDB" id="A0A809S3Y0"/>
<evidence type="ECO:0000256" key="7">
    <source>
        <dbReference type="ARBA" id="ARBA00022777"/>
    </source>
</evidence>
<proteinExistence type="inferred from homology"/>
<reference evidence="13" key="1">
    <citation type="journal article" name="DNA Res.">
        <title>The physiological potential of anammox bacteria as revealed by their core genome structure.</title>
        <authorList>
            <person name="Okubo T."/>
            <person name="Toyoda A."/>
            <person name="Fukuhara K."/>
            <person name="Uchiyama I."/>
            <person name="Harigaya Y."/>
            <person name="Kuroiwa M."/>
            <person name="Suzuki T."/>
            <person name="Murakami Y."/>
            <person name="Suwa Y."/>
            <person name="Takami H."/>
        </authorList>
    </citation>
    <scope>NUCLEOTIDE SEQUENCE</scope>
    <source>
        <strain evidence="13">317325-2</strain>
    </source>
</reference>
<dbReference type="PANTHER" id="PTHR10344">
    <property type="entry name" value="THYMIDYLATE KINASE"/>
    <property type="match status" value="1"/>
</dbReference>
<dbReference type="Gene3D" id="3.40.50.300">
    <property type="entry name" value="P-loop containing nucleotide triphosphate hydrolases"/>
    <property type="match status" value="1"/>
</dbReference>
<evidence type="ECO:0000256" key="3">
    <source>
        <dbReference type="ARBA" id="ARBA00017144"/>
    </source>
</evidence>
<dbReference type="InterPro" id="IPR018094">
    <property type="entry name" value="Thymidylate_kinase"/>
</dbReference>
<evidence type="ECO:0000256" key="8">
    <source>
        <dbReference type="ARBA" id="ARBA00022840"/>
    </source>
</evidence>
<evidence type="ECO:0000256" key="5">
    <source>
        <dbReference type="ARBA" id="ARBA00022727"/>
    </source>
</evidence>
<protein>
    <recommendedName>
        <fullName evidence="3 11">Thymidylate kinase</fullName>
        <ecNumber evidence="2 11">2.7.4.9</ecNumber>
    </recommendedName>
    <alternativeName>
        <fullName evidence="11">dTMP kinase</fullName>
    </alternativeName>
</protein>
<keyword evidence="8 11" id="KW-0067">ATP-binding</keyword>
<dbReference type="GO" id="GO:0006235">
    <property type="term" value="P:dTTP biosynthetic process"/>
    <property type="evidence" value="ECO:0007669"/>
    <property type="project" value="UniProtKB-UniRule"/>
</dbReference>